<dbReference type="InterPro" id="IPR003741">
    <property type="entry name" value="LUD_dom"/>
</dbReference>
<dbReference type="Gene3D" id="3.40.50.10420">
    <property type="entry name" value="NagB/RpiA/CoA transferase-like"/>
    <property type="match status" value="1"/>
</dbReference>
<protein>
    <recommendedName>
        <fullName evidence="1">LUD domain-containing protein</fullName>
    </recommendedName>
</protein>
<dbReference type="EMBL" id="AOMB01000011">
    <property type="protein sequence ID" value="EMA40479.1"/>
    <property type="molecule type" value="Genomic_DNA"/>
</dbReference>
<proteinExistence type="predicted"/>
<dbReference type="RefSeq" id="WP_007691234.1">
    <property type="nucleotide sequence ID" value="NZ_AJRK01000393.1"/>
</dbReference>
<sequence length="168" mass="17075">MATTGVKPFTASLADLDVSVSRTDAATAPAAIDDAVVEPAIGAALDIEGVSLADTAVETELTPRRLHEAGTGVTRADRAVAAYGSLLIRSDAAGTEPLSLYPPNHVAVLRASDVCDDVEASVDRLDEIFGDGGSAVFATGASSTGDMGALVEGVHGPKHVHVVLVEDR</sequence>
<keyword evidence="3" id="KW-1185">Reference proteome</keyword>
<dbReference type="InterPro" id="IPR024185">
    <property type="entry name" value="FTHF_cligase-like_sf"/>
</dbReference>
<dbReference type="PATRIC" id="fig|1132509.6.peg.983"/>
<accession>M0M797</accession>
<organism evidence="2 3">
    <name type="scientific">Halococcus hamelinensis 100A6</name>
    <dbReference type="NCBI Taxonomy" id="1132509"/>
    <lineage>
        <taxon>Archaea</taxon>
        <taxon>Methanobacteriati</taxon>
        <taxon>Methanobacteriota</taxon>
        <taxon>Stenosarchaea group</taxon>
        <taxon>Halobacteria</taxon>
        <taxon>Halobacteriales</taxon>
        <taxon>Halococcaceae</taxon>
        <taxon>Halococcus</taxon>
    </lineage>
</organism>
<dbReference type="OrthoDB" id="199019at2157"/>
<dbReference type="Proteomes" id="UP000011566">
    <property type="component" value="Unassembled WGS sequence"/>
</dbReference>
<evidence type="ECO:0000313" key="2">
    <source>
        <dbReference type="EMBL" id="EMA40479.1"/>
    </source>
</evidence>
<comment type="caution">
    <text evidence="2">The sequence shown here is derived from an EMBL/GenBank/DDBJ whole genome shotgun (WGS) entry which is preliminary data.</text>
</comment>
<dbReference type="InterPro" id="IPR037171">
    <property type="entry name" value="NagB/RpiA_transferase-like"/>
</dbReference>
<dbReference type="Pfam" id="PF02589">
    <property type="entry name" value="LUD_dom"/>
    <property type="match status" value="1"/>
</dbReference>
<reference evidence="2 3" key="1">
    <citation type="journal article" date="2014" name="PLoS Genet.">
        <title>Phylogenetically driven sequencing of extremely halophilic archaea reveals strategies for static and dynamic osmo-response.</title>
        <authorList>
            <person name="Becker E.A."/>
            <person name="Seitzer P.M."/>
            <person name="Tritt A."/>
            <person name="Larsen D."/>
            <person name="Krusor M."/>
            <person name="Yao A.I."/>
            <person name="Wu D."/>
            <person name="Madern D."/>
            <person name="Eisen J.A."/>
            <person name="Darling A.E."/>
            <person name="Facciotti M.T."/>
        </authorList>
    </citation>
    <scope>NUCLEOTIDE SEQUENCE [LARGE SCALE GENOMIC DNA]</scope>
    <source>
        <strain evidence="2 3">100A6</strain>
    </source>
</reference>
<dbReference type="PANTHER" id="PTHR43682">
    <property type="entry name" value="LACTATE UTILIZATION PROTEIN C"/>
    <property type="match status" value="1"/>
</dbReference>
<dbReference type="SUPFAM" id="SSF100950">
    <property type="entry name" value="NagB/RpiA/CoA transferase-like"/>
    <property type="match status" value="1"/>
</dbReference>
<evidence type="ECO:0000259" key="1">
    <source>
        <dbReference type="Pfam" id="PF02589"/>
    </source>
</evidence>
<gene>
    <name evidence="2" type="ORF">C447_04247</name>
</gene>
<evidence type="ECO:0000313" key="3">
    <source>
        <dbReference type="Proteomes" id="UP000011566"/>
    </source>
</evidence>
<dbReference type="PANTHER" id="PTHR43682:SF1">
    <property type="entry name" value="LACTATE UTILIZATION PROTEIN C"/>
    <property type="match status" value="1"/>
</dbReference>
<name>M0M797_9EURY</name>
<feature type="domain" description="LUD" evidence="1">
    <location>
        <begin position="55"/>
        <end position="165"/>
    </location>
</feature>
<dbReference type="eggNOG" id="arCOG04519">
    <property type="taxonomic scope" value="Archaea"/>
</dbReference>
<dbReference type="AlphaFoldDB" id="M0M797"/>